<evidence type="ECO:0000313" key="2">
    <source>
        <dbReference type="EMBL" id="JAH70736.1"/>
    </source>
</evidence>
<name>A0A0E9UYD2_ANGAN</name>
<protein>
    <submittedName>
        <fullName evidence="2">Uncharacterized protein</fullName>
    </submittedName>
</protein>
<organism evidence="2">
    <name type="scientific">Anguilla anguilla</name>
    <name type="common">European freshwater eel</name>
    <name type="synonym">Muraena anguilla</name>
    <dbReference type="NCBI Taxonomy" id="7936"/>
    <lineage>
        <taxon>Eukaryota</taxon>
        <taxon>Metazoa</taxon>
        <taxon>Chordata</taxon>
        <taxon>Craniata</taxon>
        <taxon>Vertebrata</taxon>
        <taxon>Euteleostomi</taxon>
        <taxon>Actinopterygii</taxon>
        <taxon>Neopterygii</taxon>
        <taxon>Teleostei</taxon>
        <taxon>Anguilliformes</taxon>
        <taxon>Anguillidae</taxon>
        <taxon>Anguilla</taxon>
    </lineage>
</organism>
<reference evidence="2" key="2">
    <citation type="journal article" date="2015" name="Fish Shellfish Immunol.">
        <title>Early steps in the European eel (Anguilla anguilla)-Vibrio vulnificus interaction in the gills: Role of the RtxA13 toxin.</title>
        <authorList>
            <person name="Callol A."/>
            <person name="Pajuelo D."/>
            <person name="Ebbesson L."/>
            <person name="Teles M."/>
            <person name="MacKenzie S."/>
            <person name="Amaro C."/>
        </authorList>
    </citation>
    <scope>NUCLEOTIDE SEQUENCE</scope>
</reference>
<proteinExistence type="predicted"/>
<feature type="region of interest" description="Disordered" evidence="1">
    <location>
        <begin position="1"/>
        <end position="35"/>
    </location>
</feature>
<dbReference type="AlphaFoldDB" id="A0A0E9UYD2"/>
<dbReference type="EMBL" id="GBXM01037841">
    <property type="protein sequence ID" value="JAH70736.1"/>
    <property type="molecule type" value="Transcribed_RNA"/>
</dbReference>
<sequence>MGLQFQQRGRPFENDSLIYTEPETPKHARRGASIQ</sequence>
<evidence type="ECO:0000256" key="1">
    <source>
        <dbReference type="SAM" id="MobiDB-lite"/>
    </source>
</evidence>
<reference evidence="2" key="1">
    <citation type="submission" date="2014-11" db="EMBL/GenBank/DDBJ databases">
        <authorList>
            <person name="Amaro Gonzalez C."/>
        </authorList>
    </citation>
    <scope>NUCLEOTIDE SEQUENCE</scope>
</reference>
<accession>A0A0E9UYD2</accession>